<feature type="region of interest" description="Disordered" evidence="1">
    <location>
        <begin position="108"/>
        <end position="134"/>
    </location>
</feature>
<reference evidence="2 3" key="1">
    <citation type="submission" date="2023-08" db="EMBL/GenBank/DDBJ databases">
        <title>Black Yeasts Isolated from many extreme environments.</title>
        <authorList>
            <person name="Coleine C."/>
            <person name="Stajich J.E."/>
            <person name="Selbmann L."/>
        </authorList>
    </citation>
    <scope>NUCLEOTIDE SEQUENCE [LARGE SCALE GENOMIC DNA]</scope>
    <source>
        <strain evidence="2 3">CCFEE 5885</strain>
    </source>
</reference>
<organism evidence="2 3">
    <name type="scientific">Lithohypha guttulata</name>
    <dbReference type="NCBI Taxonomy" id="1690604"/>
    <lineage>
        <taxon>Eukaryota</taxon>
        <taxon>Fungi</taxon>
        <taxon>Dikarya</taxon>
        <taxon>Ascomycota</taxon>
        <taxon>Pezizomycotina</taxon>
        <taxon>Eurotiomycetes</taxon>
        <taxon>Chaetothyriomycetidae</taxon>
        <taxon>Chaetothyriales</taxon>
        <taxon>Trichomeriaceae</taxon>
        <taxon>Lithohypha</taxon>
    </lineage>
</organism>
<gene>
    <name evidence="2" type="ORF">LTR24_006288</name>
</gene>
<evidence type="ECO:0000256" key="1">
    <source>
        <dbReference type="SAM" id="MobiDB-lite"/>
    </source>
</evidence>
<dbReference type="Proteomes" id="UP001345013">
    <property type="component" value="Unassembled WGS sequence"/>
</dbReference>
<comment type="caution">
    <text evidence="2">The sequence shown here is derived from an EMBL/GenBank/DDBJ whole genome shotgun (WGS) entry which is preliminary data.</text>
</comment>
<evidence type="ECO:0000313" key="2">
    <source>
        <dbReference type="EMBL" id="KAK5089375.1"/>
    </source>
</evidence>
<accession>A0ABR0K6V7</accession>
<protein>
    <submittedName>
        <fullName evidence="2">Uncharacterized protein</fullName>
    </submittedName>
</protein>
<proteinExistence type="predicted"/>
<feature type="region of interest" description="Disordered" evidence="1">
    <location>
        <begin position="189"/>
        <end position="208"/>
    </location>
</feature>
<name>A0ABR0K6V7_9EURO</name>
<keyword evidence="3" id="KW-1185">Reference proteome</keyword>
<sequence length="435" mass="47512">MPSAESANDVPLQYSWDVPVTEQEPGVVRIPSPLLYHRRSAGASTEPFAEPHLVCKQTEPVFDKNSFTQTRLMSQIRAACQEEQSAEPTPSAFVAARLPNMGEALSADQSEVGGVGLQDNRSTAMGGDKSATATSYSPPVLTTTNTYIFPRKLYHVVCQPNPAWSGPAYSNVDLSWAQNLVYPKLTIPGQERQHHSSESSNESSSHEMILRSAQPIKCANLATSMPVSIPGLQETRNRSSTQDSFDSKFNVATAIRKLNIPALANSMSAGTKVECWETMFPVNPTVVVASGALNEKDLPVCDTNTAADDEFPVGAQPIESMVDWLFDELDSHCLVHTQQGNSQEDAIAVKNEDLLAYINASEAEEKANKMWFDYHASLGDLEIEAGSDIEEVDHADAEADGGEWEWDNDGWESDELTPATECDEQLGLFATGWEH</sequence>
<dbReference type="EMBL" id="JAVRRG010000079">
    <property type="protein sequence ID" value="KAK5089375.1"/>
    <property type="molecule type" value="Genomic_DNA"/>
</dbReference>
<evidence type="ECO:0000313" key="3">
    <source>
        <dbReference type="Proteomes" id="UP001345013"/>
    </source>
</evidence>